<evidence type="ECO:0000256" key="1">
    <source>
        <dbReference type="SAM" id="Phobius"/>
    </source>
</evidence>
<keyword evidence="1" id="KW-0472">Membrane</keyword>
<dbReference type="RefSeq" id="XP_026623418.1">
    <property type="nucleotide sequence ID" value="XM_026776467.1"/>
</dbReference>
<proteinExistence type="predicted"/>
<dbReference type="AlphaFoldDB" id="A0A3F3PVM4"/>
<dbReference type="GeneID" id="38144823"/>
<keyword evidence="1" id="KW-0812">Transmembrane</keyword>
<gene>
    <name evidence="2" type="ORF">BDQ94DRAFT_75947</name>
</gene>
<name>A0A3F3PVM4_9EURO</name>
<sequence>MFFMVGVIGFLDIFVFHHEGVLGLATEGWLTAHEKAARSVACWRYLCLLPVLFAIPFHYASFLTKVDDRFMKGSRI</sequence>
<reference evidence="2 3" key="1">
    <citation type="submission" date="2018-07" db="EMBL/GenBank/DDBJ databases">
        <title>The genomes of Aspergillus section Nigri reveals drivers in fungal speciation.</title>
        <authorList>
            <consortium name="DOE Joint Genome Institute"/>
            <person name="Vesth T.C."/>
            <person name="Nybo J."/>
            <person name="Theobald S."/>
            <person name="Brandl J."/>
            <person name="Frisvad J.C."/>
            <person name="Nielsen K.F."/>
            <person name="Lyhne E.K."/>
            <person name="Kogle M.E."/>
            <person name="Kuo A."/>
            <person name="Riley R."/>
            <person name="Clum A."/>
            <person name="Nolan M."/>
            <person name="Lipzen A."/>
            <person name="Salamov A."/>
            <person name="Henrissat B."/>
            <person name="Wiebenga A."/>
            <person name="De vries R.P."/>
            <person name="Grigoriev I.V."/>
            <person name="Mortensen U.H."/>
            <person name="Andersen M.R."/>
            <person name="Baker S.E."/>
        </authorList>
    </citation>
    <scope>NUCLEOTIDE SEQUENCE [LARGE SCALE GENOMIC DNA]</scope>
    <source>
        <strain evidence="2 3">CBS 139.54b</strain>
    </source>
</reference>
<keyword evidence="3" id="KW-1185">Reference proteome</keyword>
<evidence type="ECO:0000313" key="2">
    <source>
        <dbReference type="EMBL" id="RDH30396.1"/>
    </source>
</evidence>
<feature type="transmembrane region" description="Helical" evidence="1">
    <location>
        <begin position="43"/>
        <end position="62"/>
    </location>
</feature>
<organism evidence="2 3">
    <name type="scientific">Aspergillus welwitschiae</name>
    <dbReference type="NCBI Taxonomy" id="1341132"/>
    <lineage>
        <taxon>Eukaryota</taxon>
        <taxon>Fungi</taxon>
        <taxon>Dikarya</taxon>
        <taxon>Ascomycota</taxon>
        <taxon>Pezizomycotina</taxon>
        <taxon>Eurotiomycetes</taxon>
        <taxon>Eurotiomycetidae</taxon>
        <taxon>Eurotiales</taxon>
        <taxon>Aspergillaceae</taxon>
        <taxon>Aspergillus</taxon>
        <taxon>Aspergillus subgen. Circumdati</taxon>
    </lineage>
</organism>
<dbReference type="Proteomes" id="UP000253729">
    <property type="component" value="Unassembled WGS sequence"/>
</dbReference>
<dbReference type="EMBL" id="KZ852061">
    <property type="protein sequence ID" value="RDH30396.1"/>
    <property type="molecule type" value="Genomic_DNA"/>
</dbReference>
<keyword evidence="1" id="KW-1133">Transmembrane helix</keyword>
<evidence type="ECO:0000313" key="3">
    <source>
        <dbReference type="Proteomes" id="UP000253729"/>
    </source>
</evidence>
<accession>A0A3F3PVM4</accession>
<protein>
    <submittedName>
        <fullName evidence="2">Uncharacterized protein</fullName>
    </submittedName>
</protein>